<dbReference type="PANTHER" id="PTHR24346:SF30">
    <property type="entry name" value="MATERNAL EMBRYONIC LEUCINE ZIPPER KINASE"/>
    <property type="match status" value="1"/>
</dbReference>
<dbReference type="InterPro" id="IPR011009">
    <property type="entry name" value="Kinase-like_dom_sf"/>
</dbReference>
<keyword evidence="4" id="KW-0808">Transferase</keyword>
<dbReference type="PROSITE" id="PS50011">
    <property type="entry name" value="PROTEIN_KINASE_DOM"/>
    <property type="match status" value="1"/>
</dbReference>
<keyword evidence="2" id="KW-0067">ATP-binding</keyword>
<dbReference type="Pfam" id="PF00069">
    <property type="entry name" value="Pkinase"/>
    <property type="match status" value="1"/>
</dbReference>
<evidence type="ECO:0000256" key="1">
    <source>
        <dbReference type="ARBA" id="ARBA00022741"/>
    </source>
</evidence>
<evidence type="ECO:0000256" key="2">
    <source>
        <dbReference type="ARBA" id="ARBA00022840"/>
    </source>
</evidence>
<organism evidence="4 5">
    <name type="scientific">Paramuricea clavata</name>
    <name type="common">Red gorgonian</name>
    <name type="synonym">Violescent sea-whip</name>
    <dbReference type="NCBI Taxonomy" id="317549"/>
    <lineage>
        <taxon>Eukaryota</taxon>
        <taxon>Metazoa</taxon>
        <taxon>Cnidaria</taxon>
        <taxon>Anthozoa</taxon>
        <taxon>Octocorallia</taxon>
        <taxon>Malacalcyonacea</taxon>
        <taxon>Plexauridae</taxon>
        <taxon>Paramuricea</taxon>
    </lineage>
</organism>
<sequence length="115" mass="13307">GFAKVKLATHRLTNEKVAIKMMTKEALAHDLPRVYTEIATMKELCHQNICQLYEVVETEAEIFMILEYAPGGELFDYIVAKDRLEEKEARHFLRQIVAAVGYMHEKGYAHRDLKP</sequence>
<dbReference type="EMBL" id="CACRXK020025683">
    <property type="protein sequence ID" value="CAB4039644.1"/>
    <property type="molecule type" value="Genomic_DNA"/>
</dbReference>
<dbReference type="SMART" id="SM00220">
    <property type="entry name" value="S_TKc"/>
    <property type="match status" value="1"/>
</dbReference>
<gene>
    <name evidence="4" type="ORF">PACLA_8A089338</name>
</gene>
<reference evidence="4" key="1">
    <citation type="submission" date="2020-04" db="EMBL/GenBank/DDBJ databases">
        <authorList>
            <person name="Alioto T."/>
            <person name="Alioto T."/>
            <person name="Gomez Garrido J."/>
        </authorList>
    </citation>
    <scope>NUCLEOTIDE SEQUENCE</scope>
    <source>
        <strain evidence="4">A484AB</strain>
    </source>
</reference>
<feature type="non-terminal residue" evidence="4">
    <location>
        <position position="1"/>
    </location>
</feature>
<evidence type="ECO:0000313" key="4">
    <source>
        <dbReference type="EMBL" id="CAB4039644.1"/>
    </source>
</evidence>
<protein>
    <submittedName>
        <fullName evidence="4">Maternal embryonic leucine zipper kinase-like, partial</fullName>
    </submittedName>
</protein>
<dbReference type="PANTHER" id="PTHR24346">
    <property type="entry name" value="MAP/MICROTUBULE AFFINITY-REGULATING KINASE"/>
    <property type="match status" value="1"/>
</dbReference>
<dbReference type="GO" id="GO:0005524">
    <property type="term" value="F:ATP binding"/>
    <property type="evidence" value="ECO:0007669"/>
    <property type="project" value="UniProtKB-KW"/>
</dbReference>
<comment type="caution">
    <text evidence="4">The sequence shown here is derived from an EMBL/GenBank/DDBJ whole genome shotgun (WGS) entry which is preliminary data.</text>
</comment>
<dbReference type="GO" id="GO:0005737">
    <property type="term" value="C:cytoplasm"/>
    <property type="evidence" value="ECO:0007669"/>
    <property type="project" value="TreeGrafter"/>
</dbReference>
<dbReference type="GO" id="GO:0004674">
    <property type="term" value="F:protein serine/threonine kinase activity"/>
    <property type="evidence" value="ECO:0007669"/>
    <property type="project" value="TreeGrafter"/>
</dbReference>
<dbReference type="Proteomes" id="UP001152795">
    <property type="component" value="Unassembled WGS sequence"/>
</dbReference>
<keyword evidence="5" id="KW-1185">Reference proteome</keyword>
<name>A0A6S7K9W6_PARCT</name>
<evidence type="ECO:0000313" key="5">
    <source>
        <dbReference type="Proteomes" id="UP001152795"/>
    </source>
</evidence>
<keyword evidence="1" id="KW-0547">Nucleotide-binding</keyword>
<proteinExistence type="predicted"/>
<dbReference type="FunFam" id="1.10.510.10:FF:000571">
    <property type="entry name" value="Maternal embryonic leucine zipper kinase"/>
    <property type="match status" value="1"/>
</dbReference>
<keyword evidence="4" id="KW-0418">Kinase</keyword>
<dbReference type="AlphaFoldDB" id="A0A6S7K9W6"/>
<feature type="non-terminal residue" evidence="4">
    <location>
        <position position="115"/>
    </location>
</feature>
<dbReference type="OrthoDB" id="5984868at2759"/>
<dbReference type="GO" id="GO:0035556">
    <property type="term" value="P:intracellular signal transduction"/>
    <property type="evidence" value="ECO:0007669"/>
    <property type="project" value="TreeGrafter"/>
</dbReference>
<dbReference type="InterPro" id="IPR000719">
    <property type="entry name" value="Prot_kinase_dom"/>
</dbReference>
<evidence type="ECO:0000259" key="3">
    <source>
        <dbReference type="PROSITE" id="PS50011"/>
    </source>
</evidence>
<dbReference type="Gene3D" id="1.10.510.10">
    <property type="entry name" value="Transferase(Phosphotransferase) domain 1"/>
    <property type="match status" value="1"/>
</dbReference>
<accession>A0A6S7K9W6</accession>
<dbReference type="SUPFAM" id="SSF56112">
    <property type="entry name" value="Protein kinase-like (PK-like)"/>
    <property type="match status" value="1"/>
</dbReference>
<feature type="domain" description="Protein kinase" evidence="3">
    <location>
        <begin position="1"/>
        <end position="115"/>
    </location>
</feature>